<evidence type="ECO:0000256" key="4">
    <source>
        <dbReference type="ARBA" id="ARBA00022701"/>
    </source>
</evidence>
<dbReference type="GO" id="GO:0007059">
    <property type="term" value="P:chromosome segregation"/>
    <property type="evidence" value="ECO:0007669"/>
    <property type="project" value="TreeGrafter"/>
</dbReference>
<dbReference type="Pfam" id="PF04880">
    <property type="entry name" value="NUDE_C"/>
    <property type="match status" value="1"/>
</dbReference>
<dbReference type="AlphaFoldDB" id="A0A9P6HH80"/>
<keyword evidence="11" id="KW-1185">Reference proteome</keyword>
<gene>
    <name evidence="10" type="ORF">BJ322DRAFT_702101</name>
</gene>
<dbReference type="GO" id="GO:0051642">
    <property type="term" value="P:centrosome localization"/>
    <property type="evidence" value="ECO:0007669"/>
    <property type="project" value="TreeGrafter"/>
</dbReference>
<dbReference type="GO" id="GO:0005871">
    <property type="term" value="C:kinesin complex"/>
    <property type="evidence" value="ECO:0007669"/>
    <property type="project" value="TreeGrafter"/>
</dbReference>
<dbReference type="GO" id="GO:0000132">
    <property type="term" value="P:establishment of mitotic spindle orientation"/>
    <property type="evidence" value="ECO:0007669"/>
    <property type="project" value="TreeGrafter"/>
</dbReference>
<evidence type="ECO:0000256" key="8">
    <source>
        <dbReference type="SAM" id="MobiDB-lite"/>
    </source>
</evidence>
<reference evidence="10" key="2">
    <citation type="submission" date="2020-11" db="EMBL/GenBank/DDBJ databases">
        <authorList>
            <consortium name="DOE Joint Genome Institute"/>
            <person name="Kuo A."/>
            <person name="Miyauchi S."/>
            <person name="Kiss E."/>
            <person name="Drula E."/>
            <person name="Kohler A."/>
            <person name="Sanchez-Garcia M."/>
            <person name="Andreopoulos B."/>
            <person name="Barry K.W."/>
            <person name="Bonito G."/>
            <person name="Buee M."/>
            <person name="Carver A."/>
            <person name="Chen C."/>
            <person name="Cichocki N."/>
            <person name="Clum A."/>
            <person name="Culley D."/>
            <person name="Crous P.W."/>
            <person name="Fauchery L."/>
            <person name="Girlanda M."/>
            <person name="Hayes R."/>
            <person name="Keri Z."/>
            <person name="Labutti K."/>
            <person name="Lipzen A."/>
            <person name="Lombard V."/>
            <person name="Magnuson J."/>
            <person name="Maillard F."/>
            <person name="Morin E."/>
            <person name="Murat C."/>
            <person name="Nolan M."/>
            <person name="Ohm R."/>
            <person name="Pangilinan J."/>
            <person name="Pereira M."/>
            <person name="Perotto S."/>
            <person name="Peter M."/>
            <person name="Riley R."/>
            <person name="Sitrit Y."/>
            <person name="Stielow B."/>
            <person name="Szollosi G."/>
            <person name="Zifcakova L."/>
            <person name="Stursova M."/>
            <person name="Spatafora J.W."/>
            <person name="Tedersoo L."/>
            <person name="Vaario L.-M."/>
            <person name="Yamada A."/>
            <person name="Yan M."/>
            <person name="Wang P."/>
            <person name="Xu J."/>
            <person name="Bruns T."/>
            <person name="Baldrian P."/>
            <person name="Vilgalys R."/>
            <person name="Henrissat B."/>
            <person name="Grigoriev I.V."/>
            <person name="Hibbett D."/>
            <person name="Nagy L.G."/>
            <person name="Martin F.M."/>
        </authorList>
    </citation>
    <scope>NUCLEOTIDE SEQUENCE</scope>
    <source>
        <strain evidence="10">UH-Tt-Lm1</strain>
    </source>
</reference>
<dbReference type="PANTHER" id="PTHR10921">
    <property type="entry name" value="NUCLEAR DISTRIBUTION PROTEIN NUDE HOMOLOG 1"/>
    <property type="match status" value="1"/>
</dbReference>
<organism evidence="10 11">
    <name type="scientific">Thelephora terrestris</name>
    <dbReference type="NCBI Taxonomy" id="56493"/>
    <lineage>
        <taxon>Eukaryota</taxon>
        <taxon>Fungi</taxon>
        <taxon>Dikarya</taxon>
        <taxon>Basidiomycota</taxon>
        <taxon>Agaricomycotina</taxon>
        <taxon>Agaricomycetes</taxon>
        <taxon>Thelephorales</taxon>
        <taxon>Thelephoraceae</taxon>
        <taxon>Thelephora</taxon>
    </lineage>
</organism>
<feature type="compositionally biased region" description="Low complexity" evidence="8">
    <location>
        <begin position="457"/>
        <end position="475"/>
    </location>
</feature>
<feature type="compositionally biased region" description="Low complexity" evidence="8">
    <location>
        <begin position="498"/>
        <end position="518"/>
    </location>
</feature>
<feature type="compositionally biased region" description="Polar residues" evidence="8">
    <location>
        <begin position="253"/>
        <end position="280"/>
    </location>
</feature>
<sequence length="637" mass="69288">MTAVLSFSDAFRRECLSQDTSPYPSSATEWRAKYQEVADMLAETRAELDDFQQSSKELEEELEAELERTEKAQKDLLVKASKAESERDEWKAKFVSLQTQHNTTVASLQRELDQLRQEHQKVKIQLRELELGNDDLERNERAISSSLQDTEAKYSRALEEKILLEHELLDKANVEAESQRLRDELRDANEEVAILKEKLSQRASRFSVASAEGSIKPASTPSTSTHPSDEDLLRTAPPPGLKLSELSSEVAATPTSRPRPTSLNSTHSSFLQRTPRSHLSTPPAALSSALTRSTTIPNLSPTPKRLKPPTPRPITARNISMASTTSSKSAATTTSRSKGVQMVSEMRAKVKNLEQRIHTRVPRLRMGSLSKATAPPMAPSDTMTNISGSSAGYSEDLESTVVTRRSAGSPEHRKPAGDSGWVLIMEDSPMKDTARETRSSRESRRDSNPFSASYRAPPSSFSTSPTSITSTRSSSGLNQSAMPSVVRRPQSRLSSDGRTSTSTASSIPTSASRPSTPTFLPIASAHLYNSTGGKRSVGPSPAPQISGPQPKRGPVGSTSSTNTPSPSMLPPSQLLKFKPKSKLPSLNPLGQSRMGKPSGRRSTGPESLNVETLTALDLGRSRSGSTSAAYLKNKDRI</sequence>
<dbReference type="PANTHER" id="PTHR10921:SF1">
    <property type="entry name" value="NUCLEAR DISTRIBUTION PROTEIN NUDE HOMOLOG"/>
    <property type="match status" value="1"/>
</dbReference>
<dbReference type="GO" id="GO:0008017">
    <property type="term" value="F:microtubule binding"/>
    <property type="evidence" value="ECO:0007669"/>
    <property type="project" value="InterPro"/>
</dbReference>
<evidence type="ECO:0000256" key="7">
    <source>
        <dbReference type="SAM" id="Coils"/>
    </source>
</evidence>
<dbReference type="OrthoDB" id="5877028at2759"/>
<proteinExistence type="inferred from homology"/>
<evidence type="ECO:0000313" key="11">
    <source>
        <dbReference type="Proteomes" id="UP000736335"/>
    </source>
</evidence>
<feature type="region of interest" description="Disordered" evidence="8">
    <location>
        <begin position="370"/>
        <end position="637"/>
    </location>
</feature>
<feature type="compositionally biased region" description="Low complexity" evidence="8">
    <location>
        <begin position="557"/>
        <end position="589"/>
    </location>
</feature>
<evidence type="ECO:0000256" key="2">
    <source>
        <dbReference type="ARBA" id="ARBA00007429"/>
    </source>
</evidence>
<feature type="domain" description="NUDE" evidence="9">
    <location>
        <begin position="146"/>
        <end position="296"/>
    </location>
</feature>
<evidence type="ECO:0000259" key="9">
    <source>
        <dbReference type="Pfam" id="PF04880"/>
    </source>
</evidence>
<dbReference type="Proteomes" id="UP000736335">
    <property type="component" value="Unassembled WGS sequence"/>
</dbReference>
<feature type="compositionally biased region" description="Polar residues" evidence="8">
    <location>
        <begin position="600"/>
        <end position="612"/>
    </location>
</feature>
<dbReference type="GO" id="GO:0047496">
    <property type="term" value="P:vesicle transport along microtubule"/>
    <property type="evidence" value="ECO:0007669"/>
    <property type="project" value="TreeGrafter"/>
</dbReference>
<evidence type="ECO:0000256" key="5">
    <source>
        <dbReference type="ARBA" id="ARBA00023054"/>
    </source>
</evidence>
<dbReference type="GO" id="GO:0000776">
    <property type="term" value="C:kinetochore"/>
    <property type="evidence" value="ECO:0007669"/>
    <property type="project" value="TreeGrafter"/>
</dbReference>
<dbReference type="GO" id="GO:0005874">
    <property type="term" value="C:microtubule"/>
    <property type="evidence" value="ECO:0007669"/>
    <property type="project" value="UniProtKB-KW"/>
</dbReference>
<feature type="compositionally biased region" description="Polar residues" evidence="8">
    <location>
        <begin position="381"/>
        <end position="392"/>
    </location>
</feature>
<reference evidence="10" key="1">
    <citation type="journal article" date="2020" name="Nat. Commun.">
        <title>Large-scale genome sequencing of mycorrhizal fungi provides insights into the early evolution of symbiotic traits.</title>
        <authorList>
            <person name="Miyauchi S."/>
            <person name="Kiss E."/>
            <person name="Kuo A."/>
            <person name="Drula E."/>
            <person name="Kohler A."/>
            <person name="Sanchez-Garcia M."/>
            <person name="Morin E."/>
            <person name="Andreopoulos B."/>
            <person name="Barry K.W."/>
            <person name="Bonito G."/>
            <person name="Buee M."/>
            <person name="Carver A."/>
            <person name="Chen C."/>
            <person name="Cichocki N."/>
            <person name="Clum A."/>
            <person name="Culley D."/>
            <person name="Crous P.W."/>
            <person name="Fauchery L."/>
            <person name="Girlanda M."/>
            <person name="Hayes R.D."/>
            <person name="Keri Z."/>
            <person name="LaButti K."/>
            <person name="Lipzen A."/>
            <person name="Lombard V."/>
            <person name="Magnuson J."/>
            <person name="Maillard F."/>
            <person name="Murat C."/>
            <person name="Nolan M."/>
            <person name="Ohm R.A."/>
            <person name="Pangilinan J."/>
            <person name="Pereira M.F."/>
            <person name="Perotto S."/>
            <person name="Peter M."/>
            <person name="Pfister S."/>
            <person name="Riley R."/>
            <person name="Sitrit Y."/>
            <person name="Stielow J.B."/>
            <person name="Szollosi G."/>
            <person name="Zifcakova L."/>
            <person name="Stursova M."/>
            <person name="Spatafora J.W."/>
            <person name="Tedersoo L."/>
            <person name="Vaario L.M."/>
            <person name="Yamada A."/>
            <person name="Yan M."/>
            <person name="Wang P."/>
            <person name="Xu J."/>
            <person name="Bruns T."/>
            <person name="Baldrian P."/>
            <person name="Vilgalys R."/>
            <person name="Dunand C."/>
            <person name="Henrissat B."/>
            <person name="Grigoriev I.V."/>
            <person name="Hibbett D."/>
            <person name="Nagy L.G."/>
            <person name="Martin F.M."/>
        </authorList>
    </citation>
    <scope>NUCLEOTIDE SEQUENCE</scope>
    <source>
        <strain evidence="10">UH-Tt-Lm1</strain>
    </source>
</reference>
<keyword evidence="3" id="KW-0963">Cytoplasm</keyword>
<dbReference type="InterPro" id="IPR006964">
    <property type="entry name" value="NUDE_dom"/>
</dbReference>
<comment type="subcellular location">
    <subcellularLocation>
        <location evidence="1">Cytoplasm</location>
        <location evidence="1">Cytoskeleton</location>
    </subcellularLocation>
</comment>
<feature type="compositionally biased region" description="Low complexity" evidence="8">
    <location>
        <begin position="320"/>
        <end position="337"/>
    </location>
</feature>
<keyword evidence="5 7" id="KW-0175">Coiled coil</keyword>
<evidence type="ECO:0000256" key="6">
    <source>
        <dbReference type="ARBA" id="ARBA00023212"/>
    </source>
</evidence>
<dbReference type="GO" id="GO:0007020">
    <property type="term" value="P:microtubule nucleation"/>
    <property type="evidence" value="ECO:0007669"/>
    <property type="project" value="TreeGrafter"/>
</dbReference>
<keyword evidence="6" id="KW-0206">Cytoskeleton</keyword>
<accession>A0A9P6HH80</accession>
<feature type="region of interest" description="Disordered" evidence="8">
    <location>
        <begin position="206"/>
        <end position="341"/>
    </location>
</feature>
<protein>
    <recommendedName>
        <fullName evidence="9">NUDE domain-containing protein</fullName>
    </recommendedName>
</protein>
<name>A0A9P6HH80_9AGAM</name>
<comment type="similarity">
    <text evidence="2">Belongs to the nudE family.</text>
</comment>
<comment type="caution">
    <text evidence="10">The sequence shown here is derived from an EMBL/GenBank/DDBJ whole genome shotgun (WGS) entry which is preliminary data.</text>
</comment>
<feature type="coiled-coil region" evidence="7">
    <location>
        <begin position="34"/>
        <end position="205"/>
    </location>
</feature>
<feature type="compositionally biased region" description="Low complexity" evidence="8">
    <location>
        <begin position="217"/>
        <end position="226"/>
    </location>
</feature>
<keyword evidence="4" id="KW-0493">Microtubule</keyword>
<feature type="compositionally biased region" description="Basic and acidic residues" evidence="8">
    <location>
        <begin position="428"/>
        <end position="447"/>
    </location>
</feature>
<dbReference type="EMBL" id="WIUZ02000005">
    <property type="protein sequence ID" value="KAF9787132.1"/>
    <property type="molecule type" value="Genomic_DNA"/>
</dbReference>
<dbReference type="Gene3D" id="6.10.250.1080">
    <property type="match status" value="1"/>
</dbReference>
<feature type="compositionally biased region" description="Polar residues" evidence="8">
    <location>
        <begin position="288"/>
        <end position="298"/>
    </location>
</feature>
<dbReference type="InterPro" id="IPR033494">
    <property type="entry name" value="NUDE"/>
</dbReference>
<evidence type="ECO:0000313" key="10">
    <source>
        <dbReference type="EMBL" id="KAF9787132.1"/>
    </source>
</evidence>
<evidence type="ECO:0000256" key="1">
    <source>
        <dbReference type="ARBA" id="ARBA00004245"/>
    </source>
</evidence>
<evidence type="ECO:0000256" key="3">
    <source>
        <dbReference type="ARBA" id="ARBA00022490"/>
    </source>
</evidence>